<dbReference type="CDD" id="cd06223">
    <property type="entry name" value="PRTases_typeI"/>
    <property type="match status" value="1"/>
</dbReference>
<dbReference type="Proteomes" id="UP000038040">
    <property type="component" value="Unplaced"/>
</dbReference>
<dbReference type="Gene3D" id="3.40.50.2020">
    <property type="match status" value="1"/>
</dbReference>
<evidence type="ECO:0000313" key="13">
    <source>
        <dbReference type="EMBL" id="VDN55722.1"/>
    </source>
</evidence>
<evidence type="ECO:0000256" key="9">
    <source>
        <dbReference type="ARBA" id="ARBA00048909"/>
    </source>
</evidence>
<dbReference type="SUPFAM" id="SSF53271">
    <property type="entry name" value="PRTase-like"/>
    <property type="match status" value="1"/>
</dbReference>
<evidence type="ECO:0000256" key="3">
    <source>
        <dbReference type="ARBA" id="ARBA00005408"/>
    </source>
</evidence>
<comment type="catalytic activity">
    <reaction evidence="8 10">
        <text>cytidine + ATP = CMP + ADP + H(+)</text>
        <dbReference type="Rhea" id="RHEA:24674"/>
        <dbReference type="ChEBI" id="CHEBI:15378"/>
        <dbReference type="ChEBI" id="CHEBI:17562"/>
        <dbReference type="ChEBI" id="CHEBI:30616"/>
        <dbReference type="ChEBI" id="CHEBI:60377"/>
        <dbReference type="ChEBI" id="CHEBI:456216"/>
        <dbReference type="EC" id="2.7.1.48"/>
    </reaction>
</comment>
<dbReference type="STRING" id="318479.A0A0N4U3M6"/>
<evidence type="ECO:0000256" key="8">
    <source>
        <dbReference type="ARBA" id="ARBA00047436"/>
    </source>
</evidence>
<accession>A0A0N4U3M6</accession>
<comment type="similarity">
    <text evidence="3 10">Belongs to the uridine kinase family.</text>
</comment>
<sequence>MKIFQKRYRTISGSKSEDHLFTTENGRRIYTKGRPPWYNKEGKTLKQPYVIGICGGSASGKTTVAKRIIERLEIPWVTVLSMDSFYKVLSEEQHELAAIQQYDFDRPQAFDFELLYETLRRLRVGKSVEVPVYDFTTHRRDKQPKLMYGADVIIFEGILAFYDRRICDIMDMKVFVDTDADARLARRMQRDIEERGRGIDGVIEQYFNFVKPAFDQYIAPGRNIADLIVPRGGENEVAIDLIVKQVKKQLAVRGYEITRNSNVQRADMVPKPLPLQLPQSLKIVEQTVQVRGLHTFIRNAETARDEFIFYSERLMRILIENAMNLMNFSDVIITTPNGISTKGKRITDEICGVAIMRAGETMENSLRAVVKDCKVGKILIQTNDKTMEPELFYLRLPENVHKHKVLLMDTTVATGAAAMMAIRVLLDHDVLEENIILISLLMAESGVHYLAYAFPKVTLLTTAVDSYINESYYLVPGLGNFGDRYYGTEKYTVHSNKSFEKNNSDDRFNCDIHFSSVPK</sequence>
<dbReference type="PRINTS" id="PR00988">
    <property type="entry name" value="URIDINKINASE"/>
</dbReference>
<evidence type="ECO:0000256" key="4">
    <source>
        <dbReference type="ARBA" id="ARBA00022679"/>
    </source>
</evidence>
<comment type="catalytic activity">
    <reaction evidence="9 10">
        <text>uridine + ATP = UMP + ADP + H(+)</text>
        <dbReference type="Rhea" id="RHEA:16825"/>
        <dbReference type="ChEBI" id="CHEBI:15378"/>
        <dbReference type="ChEBI" id="CHEBI:16704"/>
        <dbReference type="ChEBI" id="CHEBI:30616"/>
        <dbReference type="ChEBI" id="CHEBI:57865"/>
        <dbReference type="ChEBI" id="CHEBI:456216"/>
        <dbReference type="EC" id="2.7.1.48"/>
    </reaction>
</comment>
<protein>
    <recommendedName>
        <fullName evidence="10">Uridine kinase</fullName>
        <ecNumber evidence="10">2.7.1.48</ecNumber>
    </recommendedName>
</protein>
<dbReference type="InterPro" id="IPR006083">
    <property type="entry name" value="PRK/URK"/>
</dbReference>
<dbReference type="EC" id="2.7.1.48" evidence="10"/>
<gene>
    <name evidence="13" type="ORF">DME_LOCUS5695</name>
</gene>
<dbReference type="GO" id="GO:0005524">
    <property type="term" value="F:ATP binding"/>
    <property type="evidence" value="ECO:0007669"/>
    <property type="project" value="UniProtKB-KW"/>
</dbReference>
<reference evidence="13 15" key="2">
    <citation type="submission" date="2018-11" db="EMBL/GenBank/DDBJ databases">
        <authorList>
            <consortium name="Pathogen Informatics"/>
        </authorList>
    </citation>
    <scope>NUCLEOTIDE SEQUENCE [LARGE SCALE GENOMIC DNA]</scope>
</reference>
<dbReference type="AlphaFoldDB" id="A0A0N4U3M6"/>
<evidence type="ECO:0000259" key="11">
    <source>
        <dbReference type="Pfam" id="PF00485"/>
    </source>
</evidence>
<evidence type="ECO:0000313" key="14">
    <source>
        <dbReference type="Proteomes" id="UP000038040"/>
    </source>
</evidence>
<dbReference type="EMBL" id="UYYG01001153">
    <property type="protein sequence ID" value="VDN55722.1"/>
    <property type="molecule type" value="Genomic_DNA"/>
</dbReference>
<keyword evidence="6 10" id="KW-0418">Kinase</keyword>
<dbReference type="FunFam" id="3.40.50.2020:FF:000010">
    <property type="entry name" value="Uridine-cytidine kinase"/>
    <property type="match status" value="1"/>
</dbReference>
<feature type="domain" description="Phosphoribulokinase/uridine kinase" evidence="11">
    <location>
        <begin position="50"/>
        <end position="238"/>
    </location>
</feature>
<comment type="pathway">
    <text evidence="1 10">Pyrimidine metabolism; UMP biosynthesis via salvage pathway; UMP from uridine: step 1/1.</text>
</comment>
<dbReference type="InterPro" id="IPR000836">
    <property type="entry name" value="PRTase_dom"/>
</dbReference>
<dbReference type="InterPro" id="IPR029057">
    <property type="entry name" value="PRTase-like"/>
</dbReference>
<evidence type="ECO:0000256" key="1">
    <source>
        <dbReference type="ARBA" id="ARBA00004690"/>
    </source>
</evidence>
<dbReference type="UniPathway" id="UPA00579">
    <property type="reaction ID" value="UER00640"/>
</dbReference>
<evidence type="ECO:0000313" key="15">
    <source>
        <dbReference type="Proteomes" id="UP000274756"/>
    </source>
</evidence>
<dbReference type="NCBIfam" id="NF001097">
    <property type="entry name" value="PRK00129.1"/>
    <property type="match status" value="1"/>
</dbReference>
<proteinExistence type="inferred from homology"/>
<dbReference type="InterPro" id="IPR000764">
    <property type="entry name" value="Uridine_kinase-like"/>
</dbReference>
<dbReference type="CDD" id="cd02023">
    <property type="entry name" value="UMPK"/>
    <property type="match status" value="1"/>
</dbReference>
<keyword evidence="4 10" id="KW-0808">Transferase</keyword>
<dbReference type="GO" id="GO:0044206">
    <property type="term" value="P:UMP salvage"/>
    <property type="evidence" value="ECO:0007669"/>
    <property type="project" value="UniProtKB-UniPathway"/>
</dbReference>
<dbReference type="Proteomes" id="UP000274756">
    <property type="component" value="Unassembled WGS sequence"/>
</dbReference>
<dbReference type="PANTHER" id="PTHR10285">
    <property type="entry name" value="URIDINE KINASE"/>
    <property type="match status" value="1"/>
</dbReference>
<evidence type="ECO:0000256" key="7">
    <source>
        <dbReference type="ARBA" id="ARBA00022840"/>
    </source>
</evidence>
<dbReference type="Pfam" id="PF14681">
    <property type="entry name" value="UPRTase"/>
    <property type="match status" value="1"/>
</dbReference>
<reference evidence="16" key="1">
    <citation type="submission" date="2017-02" db="UniProtKB">
        <authorList>
            <consortium name="WormBaseParasite"/>
        </authorList>
    </citation>
    <scope>IDENTIFICATION</scope>
</reference>
<evidence type="ECO:0000259" key="12">
    <source>
        <dbReference type="Pfam" id="PF14681"/>
    </source>
</evidence>
<dbReference type="OrthoDB" id="10257085at2759"/>
<dbReference type="GO" id="GO:0044211">
    <property type="term" value="P:CTP salvage"/>
    <property type="evidence" value="ECO:0007669"/>
    <property type="project" value="UniProtKB-UniPathway"/>
</dbReference>
<evidence type="ECO:0000256" key="5">
    <source>
        <dbReference type="ARBA" id="ARBA00022741"/>
    </source>
</evidence>
<dbReference type="FunFam" id="3.40.50.300:FF:000339">
    <property type="entry name" value="Uridine kinase"/>
    <property type="match status" value="1"/>
</dbReference>
<dbReference type="NCBIfam" id="TIGR00235">
    <property type="entry name" value="udk"/>
    <property type="match status" value="1"/>
</dbReference>
<keyword evidence="15" id="KW-1185">Reference proteome</keyword>
<comment type="pathway">
    <text evidence="2 10">Pyrimidine metabolism; CTP biosynthesis via salvage pathway; CTP from cytidine: step 1/3.</text>
</comment>
<organism evidence="14 16">
    <name type="scientific">Dracunculus medinensis</name>
    <name type="common">Guinea worm</name>
    <dbReference type="NCBI Taxonomy" id="318479"/>
    <lineage>
        <taxon>Eukaryota</taxon>
        <taxon>Metazoa</taxon>
        <taxon>Ecdysozoa</taxon>
        <taxon>Nematoda</taxon>
        <taxon>Chromadorea</taxon>
        <taxon>Rhabditida</taxon>
        <taxon>Spirurina</taxon>
        <taxon>Dracunculoidea</taxon>
        <taxon>Dracunculidae</taxon>
        <taxon>Dracunculus</taxon>
    </lineage>
</organism>
<dbReference type="Gene3D" id="3.40.50.300">
    <property type="entry name" value="P-loop containing nucleotide triphosphate hydrolases"/>
    <property type="match status" value="1"/>
</dbReference>
<evidence type="ECO:0000256" key="2">
    <source>
        <dbReference type="ARBA" id="ARBA00004784"/>
    </source>
</evidence>
<dbReference type="InterPro" id="IPR027417">
    <property type="entry name" value="P-loop_NTPase"/>
</dbReference>
<evidence type="ECO:0000313" key="16">
    <source>
        <dbReference type="WBParaSite" id="DME_0000133501-mRNA-1"/>
    </source>
</evidence>
<dbReference type="NCBIfam" id="NF004018">
    <property type="entry name" value="PRK05480.1"/>
    <property type="match status" value="1"/>
</dbReference>
<keyword evidence="5 10" id="KW-0547">Nucleotide-binding</keyword>
<dbReference type="SUPFAM" id="SSF52540">
    <property type="entry name" value="P-loop containing nucleoside triphosphate hydrolases"/>
    <property type="match status" value="1"/>
</dbReference>
<dbReference type="GO" id="GO:0004849">
    <property type="term" value="F:uridine kinase activity"/>
    <property type="evidence" value="ECO:0007669"/>
    <property type="project" value="UniProtKB-EC"/>
</dbReference>
<evidence type="ECO:0000256" key="6">
    <source>
        <dbReference type="ARBA" id="ARBA00022777"/>
    </source>
</evidence>
<keyword evidence="7 10" id="KW-0067">ATP-binding</keyword>
<evidence type="ECO:0000256" key="10">
    <source>
        <dbReference type="RuleBase" id="RU003825"/>
    </source>
</evidence>
<feature type="domain" description="Phosphoribosyltransferase" evidence="12">
    <location>
        <begin position="285"/>
        <end position="488"/>
    </location>
</feature>
<dbReference type="UniPathway" id="UPA00574">
    <property type="reaction ID" value="UER00637"/>
</dbReference>
<dbReference type="Pfam" id="PF00485">
    <property type="entry name" value="PRK"/>
    <property type="match status" value="1"/>
</dbReference>
<name>A0A0N4U3M6_DRAME</name>
<dbReference type="WBParaSite" id="DME_0000133501-mRNA-1">
    <property type="protein sequence ID" value="DME_0000133501-mRNA-1"/>
    <property type="gene ID" value="DME_0000133501"/>
</dbReference>